<dbReference type="GeneID" id="62696265"/>
<reference evidence="1 2" key="1">
    <citation type="journal article" date="2019" name="Appl. Environ. Microbiol.">
        <title>Clostridium scindens ATCC 35704: integration of nutritional requirements, the complete genome sequence, and global transcriptional responses to bile acids.</title>
        <authorList>
            <person name="Devendran S."/>
            <person name="Shrestha R."/>
            <person name="Alves J.M.P."/>
            <person name="Wolf P.G."/>
            <person name="Ly L."/>
            <person name="Hernandez A.G."/>
            <person name="Mendez-Garcia C."/>
            <person name="Inboden A."/>
            <person name="Wiley J."/>
            <person name="Paul O."/>
            <person name="Allen A."/>
            <person name="Springer E."/>
            <person name="Wright C.L."/>
            <person name="Fields C.J."/>
            <person name="Daniel S.L."/>
            <person name="Ridlon J.M."/>
        </authorList>
    </citation>
    <scope>NUCLEOTIDE SEQUENCE [LARGE SCALE GENOMIC DNA]</scope>
    <source>
        <strain evidence="1 2">ATCC 35704</strain>
    </source>
</reference>
<dbReference type="HOGENOM" id="CLU_2952273_0_0_9"/>
<evidence type="ECO:0000313" key="1">
    <source>
        <dbReference type="EMBL" id="QBF74653.1"/>
    </source>
</evidence>
<dbReference type="RefSeq" id="WP_004605240.1">
    <property type="nucleotide sequence ID" value="NZ_CP036170.1"/>
</dbReference>
<keyword evidence="2" id="KW-1185">Reference proteome</keyword>
<dbReference type="AlphaFoldDB" id="B0NDD1"/>
<dbReference type="STRING" id="411468.CLOSCI_01460"/>
<organism evidence="1 2">
    <name type="scientific">Clostridium scindens (strain ATCC 35704 / DSM 5676 / VPI 13733 / 19)</name>
    <dbReference type="NCBI Taxonomy" id="411468"/>
    <lineage>
        <taxon>Bacteria</taxon>
        <taxon>Bacillati</taxon>
        <taxon>Bacillota</taxon>
        <taxon>Clostridia</taxon>
        <taxon>Lachnospirales</taxon>
        <taxon>Lachnospiraceae</taxon>
    </lineage>
</organism>
<gene>
    <name evidence="1" type="ORF">HDCHBGLK_02055</name>
</gene>
<dbReference type="Proteomes" id="UP000289664">
    <property type="component" value="Chromosome"/>
</dbReference>
<dbReference type="KEGG" id="csci:HDCHBGLK_02055"/>
<name>B0NDD1_CLOS5</name>
<evidence type="ECO:0000313" key="2">
    <source>
        <dbReference type="Proteomes" id="UP000289664"/>
    </source>
</evidence>
<dbReference type="EMBL" id="CP036170">
    <property type="protein sequence ID" value="QBF74653.1"/>
    <property type="molecule type" value="Genomic_DNA"/>
</dbReference>
<sequence length="59" mass="6863">MAVHHNDFKTAIERSFDESDIKFDKVSDLSKEEFERLLASAIKACVETHDFAQHIRNLK</sequence>
<protein>
    <submittedName>
        <fullName evidence="1">Uncharacterized protein</fullName>
    </submittedName>
</protein>
<proteinExistence type="predicted"/>
<accession>B0NDD1</accession>